<feature type="transmembrane region" description="Helical" evidence="8">
    <location>
        <begin position="303"/>
        <end position="320"/>
    </location>
</feature>
<dbReference type="InterPro" id="IPR018584">
    <property type="entry name" value="GT87"/>
</dbReference>
<feature type="transmembrane region" description="Helical" evidence="8">
    <location>
        <begin position="20"/>
        <end position="40"/>
    </location>
</feature>
<feature type="transmembrane region" description="Helical" evidence="8">
    <location>
        <begin position="161"/>
        <end position="182"/>
    </location>
</feature>
<evidence type="ECO:0000256" key="5">
    <source>
        <dbReference type="ARBA" id="ARBA00022989"/>
    </source>
</evidence>
<dbReference type="Pfam" id="PF09594">
    <property type="entry name" value="GT87"/>
    <property type="match status" value="1"/>
</dbReference>
<evidence type="ECO:0000256" key="7">
    <source>
        <dbReference type="ARBA" id="ARBA00024033"/>
    </source>
</evidence>
<name>A0A1H1ZT56_9ACTN</name>
<feature type="transmembrane region" description="Helical" evidence="8">
    <location>
        <begin position="194"/>
        <end position="215"/>
    </location>
</feature>
<dbReference type="GO" id="GO:0005886">
    <property type="term" value="C:plasma membrane"/>
    <property type="evidence" value="ECO:0007669"/>
    <property type="project" value="UniProtKB-SubCell"/>
</dbReference>
<dbReference type="STRING" id="630515.SAMN04489812_5417"/>
<gene>
    <name evidence="9" type="ORF">SAMN04489812_5417</name>
</gene>
<evidence type="ECO:0000256" key="3">
    <source>
        <dbReference type="ARBA" id="ARBA00022679"/>
    </source>
</evidence>
<proteinExistence type="inferred from homology"/>
<sequence>MSNLSASAPGTGQSRIRAGLEVVLPWLVSRAIMVLLAATIEHVATGDVNYYYGKIDALSNAGLSQTLNEYPTPVVWMLSIPYALGIGRQGGYQIAFIGLMLLLDAFFTFLLWRAAGRRRDAAVTFWLAFIFLIGPLCYLRFDLVPAVLAGVSVLLGRRRPWLTGVLTGVGAAIKLWPALLIAPFAAPRQGRRATLIGFVAAGFGLALISLITGGIQRLVSPLGWQSDRGLQIESIWATPLMVLRLVDTDRWTVTTSRYQAFEVFGPGVGLWLTISTIATVLGLIFMILLYIRGFRHPEPSITVTGLIVLSTIAIMIITNKTLSPQYLVWIGGPMAALLIGRVRDQHGRLTVISRFAVQALVLALLTHLVYPLTYFGLYGDRHGAQFVASTILLLLRNLGLLIFTIALAAAAWRATGQHRIAAAPGDDPAAG</sequence>
<dbReference type="OrthoDB" id="581198at2"/>
<dbReference type="AlphaFoldDB" id="A0A1H1ZT56"/>
<feature type="transmembrane region" description="Helical" evidence="8">
    <location>
        <begin position="123"/>
        <end position="141"/>
    </location>
</feature>
<evidence type="ECO:0008006" key="11">
    <source>
        <dbReference type="Google" id="ProtNLM"/>
    </source>
</evidence>
<feature type="transmembrane region" description="Helical" evidence="8">
    <location>
        <begin position="91"/>
        <end position="111"/>
    </location>
</feature>
<feature type="transmembrane region" description="Helical" evidence="8">
    <location>
        <begin position="355"/>
        <end position="374"/>
    </location>
</feature>
<dbReference type="GO" id="GO:0016758">
    <property type="term" value="F:hexosyltransferase activity"/>
    <property type="evidence" value="ECO:0007669"/>
    <property type="project" value="InterPro"/>
</dbReference>
<organism evidence="9 10">
    <name type="scientific">Microlunatus soli</name>
    <dbReference type="NCBI Taxonomy" id="630515"/>
    <lineage>
        <taxon>Bacteria</taxon>
        <taxon>Bacillati</taxon>
        <taxon>Actinomycetota</taxon>
        <taxon>Actinomycetes</taxon>
        <taxon>Propionibacteriales</taxon>
        <taxon>Propionibacteriaceae</taxon>
        <taxon>Microlunatus</taxon>
    </lineage>
</organism>
<feature type="transmembrane region" description="Helical" evidence="8">
    <location>
        <begin position="326"/>
        <end position="343"/>
    </location>
</feature>
<dbReference type="EMBL" id="LT629772">
    <property type="protein sequence ID" value="SDT36592.1"/>
    <property type="molecule type" value="Genomic_DNA"/>
</dbReference>
<keyword evidence="2" id="KW-1003">Cell membrane</keyword>
<comment type="subcellular location">
    <subcellularLocation>
        <location evidence="1">Cell membrane</location>
        <topology evidence="1">Multi-pass membrane protein</topology>
    </subcellularLocation>
</comment>
<evidence type="ECO:0000256" key="1">
    <source>
        <dbReference type="ARBA" id="ARBA00004651"/>
    </source>
</evidence>
<feature type="transmembrane region" description="Helical" evidence="8">
    <location>
        <begin position="268"/>
        <end position="291"/>
    </location>
</feature>
<evidence type="ECO:0000256" key="6">
    <source>
        <dbReference type="ARBA" id="ARBA00023136"/>
    </source>
</evidence>
<keyword evidence="3" id="KW-0808">Transferase</keyword>
<evidence type="ECO:0000313" key="10">
    <source>
        <dbReference type="Proteomes" id="UP000199103"/>
    </source>
</evidence>
<reference evidence="9 10" key="1">
    <citation type="submission" date="2016-10" db="EMBL/GenBank/DDBJ databases">
        <authorList>
            <person name="de Groot N.N."/>
        </authorList>
    </citation>
    <scope>NUCLEOTIDE SEQUENCE [LARGE SCALE GENOMIC DNA]</scope>
    <source>
        <strain evidence="9 10">DSM 21800</strain>
    </source>
</reference>
<protein>
    <recommendedName>
        <fullName evidence="11">DUF2029 domain-containing protein</fullName>
    </recommendedName>
</protein>
<accession>A0A1H1ZT56</accession>
<keyword evidence="10" id="KW-1185">Reference proteome</keyword>
<evidence type="ECO:0000256" key="4">
    <source>
        <dbReference type="ARBA" id="ARBA00022692"/>
    </source>
</evidence>
<evidence type="ECO:0000256" key="8">
    <source>
        <dbReference type="SAM" id="Phobius"/>
    </source>
</evidence>
<comment type="similarity">
    <text evidence="7">Belongs to the glycosyltransferase 87 family.</text>
</comment>
<evidence type="ECO:0000313" key="9">
    <source>
        <dbReference type="EMBL" id="SDT36592.1"/>
    </source>
</evidence>
<keyword evidence="5 8" id="KW-1133">Transmembrane helix</keyword>
<keyword evidence="4 8" id="KW-0812">Transmembrane</keyword>
<dbReference type="RefSeq" id="WP_157683745.1">
    <property type="nucleotide sequence ID" value="NZ_LT629772.1"/>
</dbReference>
<evidence type="ECO:0000256" key="2">
    <source>
        <dbReference type="ARBA" id="ARBA00022475"/>
    </source>
</evidence>
<dbReference type="Proteomes" id="UP000199103">
    <property type="component" value="Chromosome I"/>
</dbReference>
<keyword evidence="6 8" id="KW-0472">Membrane</keyword>
<feature type="transmembrane region" description="Helical" evidence="8">
    <location>
        <begin position="386"/>
        <end position="412"/>
    </location>
</feature>